<accession>A0AAV1VX45</accession>
<evidence type="ECO:0000313" key="1">
    <source>
        <dbReference type="EMBL" id="CAL0301500.1"/>
    </source>
</evidence>
<comment type="caution">
    <text evidence="1">The sequence shown here is derived from an EMBL/GenBank/DDBJ whole genome shotgun (WGS) entry which is preliminary data.</text>
</comment>
<keyword evidence="2" id="KW-1185">Reference proteome</keyword>
<protein>
    <submittedName>
        <fullName evidence="1">Uncharacterized protein</fullName>
    </submittedName>
</protein>
<name>A0AAV1VX45_LUPLU</name>
<sequence length="66" mass="7211">MGYEYGAAKSATSFLFGAWSLLRSCNSYALFGANRSAMELLCLIYEQYATRCLLGDRGVTLAGNKD</sequence>
<reference evidence="1 2" key="1">
    <citation type="submission" date="2024-03" db="EMBL/GenBank/DDBJ databases">
        <authorList>
            <person name="Martinez-Hernandez J."/>
        </authorList>
    </citation>
    <scope>NUCLEOTIDE SEQUENCE [LARGE SCALE GENOMIC DNA]</scope>
</reference>
<evidence type="ECO:0000313" key="2">
    <source>
        <dbReference type="Proteomes" id="UP001497480"/>
    </source>
</evidence>
<proteinExistence type="predicted"/>
<organism evidence="1 2">
    <name type="scientific">Lupinus luteus</name>
    <name type="common">European yellow lupine</name>
    <dbReference type="NCBI Taxonomy" id="3873"/>
    <lineage>
        <taxon>Eukaryota</taxon>
        <taxon>Viridiplantae</taxon>
        <taxon>Streptophyta</taxon>
        <taxon>Embryophyta</taxon>
        <taxon>Tracheophyta</taxon>
        <taxon>Spermatophyta</taxon>
        <taxon>Magnoliopsida</taxon>
        <taxon>eudicotyledons</taxon>
        <taxon>Gunneridae</taxon>
        <taxon>Pentapetalae</taxon>
        <taxon>rosids</taxon>
        <taxon>fabids</taxon>
        <taxon>Fabales</taxon>
        <taxon>Fabaceae</taxon>
        <taxon>Papilionoideae</taxon>
        <taxon>50 kb inversion clade</taxon>
        <taxon>genistoids sensu lato</taxon>
        <taxon>core genistoids</taxon>
        <taxon>Genisteae</taxon>
        <taxon>Lupinus</taxon>
    </lineage>
</organism>
<dbReference type="EMBL" id="CAXHTB010000002">
    <property type="protein sequence ID" value="CAL0301500.1"/>
    <property type="molecule type" value="Genomic_DNA"/>
</dbReference>
<gene>
    <name evidence="1" type="ORF">LLUT_LOCUS2560</name>
</gene>
<dbReference type="Proteomes" id="UP001497480">
    <property type="component" value="Unassembled WGS sequence"/>
</dbReference>
<dbReference type="AlphaFoldDB" id="A0AAV1VX45"/>